<name>A0ABZ2CJW4_9BACI</name>
<keyword evidence="1" id="KW-0449">Lipoprotein</keyword>
<keyword evidence="2" id="KW-1185">Reference proteome</keyword>
<dbReference type="EMBL" id="CP137640">
    <property type="protein sequence ID" value="WVX82596.1"/>
    <property type="molecule type" value="Genomic_DNA"/>
</dbReference>
<dbReference type="PROSITE" id="PS51257">
    <property type="entry name" value="PROKAR_LIPOPROTEIN"/>
    <property type="match status" value="1"/>
</dbReference>
<evidence type="ECO:0000313" key="1">
    <source>
        <dbReference type="EMBL" id="WVX82596.1"/>
    </source>
</evidence>
<protein>
    <submittedName>
        <fullName evidence="1">YhcN/YlaJ family sporulation lipoprotein</fullName>
    </submittedName>
</protein>
<dbReference type="RefSeq" id="WP_338451493.1">
    <property type="nucleotide sequence ID" value="NZ_CP137640.1"/>
</dbReference>
<proteinExistence type="predicted"/>
<accession>A0ABZ2CJW4</accession>
<sequence length="241" mass="27125">MQQHTKFWLISSILMIGLTGCGNDDETALQDRRNDDTIPIGYYSNENHDGNGGNAILLENDNDGPATEALDHSLGKERELNRQGVQEMKNNNGLYKINNREIANDGRYDIGAGDKNYHGHLNNGALPTRQSYYTGYDGRLSEQITSEVKKVENVKDAQTVIDKENIIVGVRLNDGNKAEETKRNIKNAIESHVNGRSVKIMTNESQYNRIKVINNDLRNGGPKDELDREIRNLNRTNVNND</sequence>
<dbReference type="InterPro" id="IPR019076">
    <property type="entry name" value="Spore_lipoprot_YhcN/YlaJ-like"/>
</dbReference>
<dbReference type="Proteomes" id="UP001357223">
    <property type="component" value="Chromosome"/>
</dbReference>
<reference evidence="1 2" key="1">
    <citation type="submission" date="2023-10" db="EMBL/GenBank/DDBJ databases">
        <title>Niallia locisalis sp.nov. isolated from a salt pond sample.</title>
        <authorList>
            <person name="Li X.-J."/>
            <person name="Dong L."/>
        </authorList>
    </citation>
    <scope>NUCLEOTIDE SEQUENCE [LARGE SCALE GENOMIC DNA]</scope>
    <source>
        <strain evidence="1 2">DSM 29761</strain>
    </source>
</reference>
<dbReference type="Pfam" id="PF09580">
    <property type="entry name" value="Spore_YhcN_YlaJ"/>
    <property type="match status" value="1"/>
</dbReference>
<evidence type="ECO:0000313" key="2">
    <source>
        <dbReference type="Proteomes" id="UP001357223"/>
    </source>
</evidence>
<organism evidence="1 2">
    <name type="scientific">Niallia oryzisoli</name>
    <dbReference type="NCBI Taxonomy" id="1737571"/>
    <lineage>
        <taxon>Bacteria</taxon>
        <taxon>Bacillati</taxon>
        <taxon>Bacillota</taxon>
        <taxon>Bacilli</taxon>
        <taxon>Bacillales</taxon>
        <taxon>Bacillaceae</taxon>
        <taxon>Niallia</taxon>
    </lineage>
</organism>
<gene>
    <name evidence="1" type="ORF">R4Z09_06325</name>
</gene>